<dbReference type="Gene3D" id="3.80.10.10">
    <property type="entry name" value="Ribonuclease Inhibitor"/>
    <property type="match status" value="1"/>
</dbReference>
<reference evidence="2" key="2">
    <citation type="submission" date="2018-05" db="EMBL/GenBank/DDBJ databases">
        <title>OmerRS3 (Oryza meridionalis Reference Sequence Version 3).</title>
        <authorList>
            <person name="Zhang J."/>
            <person name="Kudrna D."/>
            <person name="Lee S."/>
            <person name="Talag J."/>
            <person name="Welchert J."/>
            <person name="Wing R.A."/>
        </authorList>
    </citation>
    <scope>NUCLEOTIDE SEQUENCE [LARGE SCALE GENOMIC DNA]</scope>
    <source>
        <strain evidence="2">cv. OR44</strain>
    </source>
</reference>
<accession>A0A0E0DAZ2</accession>
<dbReference type="EnsemblPlants" id="OMERI04G03110.1">
    <property type="protein sequence ID" value="OMERI04G03110.1"/>
    <property type="gene ID" value="OMERI04G03110"/>
</dbReference>
<feature type="compositionally biased region" description="Polar residues" evidence="1">
    <location>
        <begin position="200"/>
        <end position="218"/>
    </location>
</feature>
<keyword evidence="3" id="KW-1185">Reference proteome</keyword>
<dbReference type="STRING" id="40149.A0A0E0DAZ2"/>
<evidence type="ECO:0000313" key="3">
    <source>
        <dbReference type="Proteomes" id="UP000008021"/>
    </source>
</evidence>
<sequence length="218" mass="24899">MRALQNLKISRCRLSKLPPGLNCQATALRVMTIQNIKELRSVENFSSVVELYLHSISNLEKIVNLPNMEMLRISKCPQLKVLKKVKALSSIELKDYEMIALPKYLKSLKLRQLKIDCTLKLLHMISKREAALEWEKISHIRNIEAYVDGFDDNKRLHVFYTKETDSFKIHLGEYAASSNSADTEDIDEVAGPSEQEDNHNQQATGSELPTSEQSTHET</sequence>
<dbReference type="HOGENOM" id="CLU_094739_0_0_1"/>
<reference evidence="2" key="1">
    <citation type="submission" date="2015-04" db="UniProtKB">
        <authorList>
            <consortium name="EnsemblPlants"/>
        </authorList>
    </citation>
    <scope>IDENTIFICATION</scope>
</reference>
<name>A0A0E0DAZ2_9ORYZ</name>
<dbReference type="SUPFAM" id="SSF52047">
    <property type="entry name" value="RNI-like"/>
    <property type="match status" value="1"/>
</dbReference>
<evidence type="ECO:0000256" key="1">
    <source>
        <dbReference type="SAM" id="MobiDB-lite"/>
    </source>
</evidence>
<proteinExistence type="predicted"/>
<dbReference type="AlphaFoldDB" id="A0A0E0DAZ2"/>
<dbReference type="Proteomes" id="UP000008021">
    <property type="component" value="Chromosome 4"/>
</dbReference>
<dbReference type="Gramene" id="OMERI04G03110.1">
    <property type="protein sequence ID" value="OMERI04G03110.1"/>
    <property type="gene ID" value="OMERI04G03110"/>
</dbReference>
<organism evidence="2">
    <name type="scientific">Oryza meridionalis</name>
    <dbReference type="NCBI Taxonomy" id="40149"/>
    <lineage>
        <taxon>Eukaryota</taxon>
        <taxon>Viridiplantae</taxon>
        <taxon>Streptophyta</taxon>
        <taxon>Embryophyta</taxon>
        <taxon>Tracheophyta</taxon>
        <taxon>Spermatophyta</taxon>
        <taxon>Magnoliopsida</taxon>
        <taxon>Liliopsida</taxon>
        <taxon>Poales</taxon>
        <taxon>Poaceae</taxon>
        <taxon>BOP clade</taxon>
        <taxon>Oryzoideae</taxon>
        <taxon>Oryzeae</taxon>
        <taxon>Oryzinae</taxon>
        <taxon>Oryza</taxon>
    </lineage>
</organism>
<feature type="region of interest" description="Disordered" evidence="1">
    <location>
        <begin position="177"/>
        <end position="218"/>
    </location>
</feature>
<protein>
    <submittedName>
        <fullName evidence="2">Uncharacterized protein</fullName>
    </submittedName>
</protein>
<evidence type="ECO:0000313" key="2">
    <source>
        <dbReference type="EnsemblPlants" id="OMERI04G03110.1"/>
    </source>
</evidence>
<dbReference type="InterPro" id="IPR032675">
    <property type="entry name" value="LRR_dom_sf"/>
</dbReference>